<evidence type="ECO:0000313" key="2">
    <source>
        <dbReference type="EMBL" id="GAA3670047.1"/>
    </source>
</evidence>
<feature type="chain" id="PRO_5047436452" description="D-alanyl-D-alanine carboxypeptidase" evidence="1">
    <location>
        <begin position="25"/>
        <end position="365"/>
    </location>
</feature>
<evidence type="ECO:0000313" key="3">
    <source>
        <dbReference type="Proteomes" id="UP001500902"/>
    </source>
</evidence>
<feature type="signal peptide" evidence="1">
    <location>
        <begin position="1"/>
        <end position="24"/>
    </location>
</feature>
<dbReference type="Proteomes" id="UP001500902">
    <property type="component" value="Unassembled WGS sequence"/>
</dbReference>
<evidence type="ECO:0008006" key="4">
    <source>
        <dbReference type="Google" id="ProtNLM"/>
    </source>
</evidence>
<evidence type="ECO:0000256" key="1">
    <source>
        <dbReference type="SAM" id="SignalP"/>
    </source>
</evidence>
<sequence>MRLLVVALLGIEITIIALASTAFAATHPQGTAAQGGLHQARPTGWQDDPAQWGTTATFLTDGYEMGGYEMGAGRAGTWAYDSLMAAGERLDMMRHWPTTLDSRWLFGDSRWTRSYSHRHRGEAHRADEAHAREVRADKAHAQARADEVRAHEVRAPQVWEPTVEERADVITAALAAPAEAAEAALAQVAQAPLTAARAPKKRVRTGVAKMPRARTHVAHKRAQIDLARVLPRRAAVQMSHASAEGWLKSAGLRTKSTGNCVSKHQHHCTSLDSVRTGTIAKVIELKQESGCPIMVTGGTERGHAPGQFSHGNGYKLDISHNACIDRHITKNHDKAGVRSDGARLYKSASGTTFADESDHWDILFR</sequence>
<dbReference type="EMBL" id="BAAAZP010000074">
    <property type="protein sequence ID" value="GAA3670047.1"/>
    <property type="molecule type" value="Genomic_DNA"/>
</dbReference>
<proteinExistence type="predicted"/>
<reference evidence="3" key="1">
    <citation type="journal article" date="2019" name="Int. J. Syst. Evol. Microbiol.">
        <title>The Global Catalogue of Microorganisms (GCM) 10K type strain sequencing project: providing services to taxonomists for standard genome sequencing and annotation.</title>
        <authorList>
            <consortium name="The Broad Institute Genomics Platform"/>
            <consortium name="The Broad Institute Genome Sequencing Center for Infectious Disease"/>
            <person name="Wu L."/>
            <person name="Ma J."/>
        </authorList>
    </citation>
    <scope>NUCLEOTIDE SEQUENCE [LARGE SCALE GENOMIC DNA]</scope>
    <source>
        <strain evidence="3">JCM 16904</strain>
    </source>
</reference>
<dbReference type="RefSeq" id="WP_344879075.1">
    <property type="nucleotide sequence ID" value="NZ_BAAAZP010000074.1"/>
</dbReference>
<keyword evidence="1" id="KW-0732">Signal</keyword>
<keyword evidence="3" id="KW-1185">Reference proteome</keyword>
<gene>
    <name evidence="2" type="ORF">GCM10022224_037810</name>
</gene>
<comment type="caution">
    <text evidence="2">The sequence shown here is derived from an EMBL/GenBank/DDBJ whole genome shotgun (WGS) entry which is preliminary data.</text>
</comment>
<protein>
    <recommendedName>
        <fullName evidence="4">D-alanyl-D-alanine carboxypeptidase</fullName>
    </recommendedName>
</protein>
<accession>A0ABP7BXL5</accession>
<organism evidence="2 3">
    <name type="scientific">Nonomuraea antimicrobica</name>
    <dbReference type="NCBI Taxonomy" id="561173"/>
    <lineage>
        <taxon>Bacteria</taxon>
        <taxon>Bacillati</taxon>
        <taxon>Actinomycetota</taxon>
        <taxon>Actinomycetes</taxon>
        <taxon>Streptosporangiales</taxon>
        <taxon>Streptosporangiaceae</taxon>
        <taxon>Nonomuraea</taxon>
    </lineage>
</organism>
<name>A0ABP7BXL5_9ACTN</name>